<dbReference type="SMART" id="SM00343">
    <property type="entry name" value="ZnF_C2HC"/>
    <property type="match status" value="1"/>
</dbReference>
<dbReference type="Pfam" id="PF00098">
    <property type="entry name" value="zf-CCHC"/>
    <property type="match status" value="1"/>
</dbReference>
<name>A0A0L0US75_9BASI</name>
<dbReference type="AlphaFoldDB" id="A0A0L0US75"/>
<dbReference type="EMBL" id="AJIL01000323">
    <property type="protein sequence ID" value="KNE89579.1"/>
    <property type="molecule type" value="Genomic_DNA"/>
</dbReference>
<dbReference type="GO" id="GO:0008270">
    <property type="term" value="F:zinc ion binding"/>
    <property type="evidence" value="ECO:0007669"/>
    <property type="project" value="UniProtKB-KW"/>
</dbReference>
<dbReference type="Proteomes" id="UP000054564">
    <property type="component" value="Unassembled WGS sequence"/>
</dbReference>
<accession>A0A0L0US75</accession>
<evidence type="ECO:0000313" key="5">
    <source>
        <dbReference type="EMBL" id="KNE89579.1"/>
    </source>
</evidence>
<comment type="caution">
    <text evidence="5">The sequence shown here is derived from an EMBL/GenBank/DDBJ whole genome shotgun (WGS) entry which is preliminary data.</text>
</comment>
<organism evidence="5 6">
    <name type="scientific">Puccinia striiformis f. sp. tritici PST-78</name>
    <dbReference type="NCBI Taxonomy" id="1165861"/>
    <lineage>
        <taxon>Eukaryota</taxon>
        <taxon>Fungi</taxon>
        <taxon>Dikarya</taxon>
        <taxon>Basidiomycota</taxon>
        <taxon>Pucciniomycotina</taxon>
        <taxon>Pucciniomycetes</taxon>
        <taxon>Pucciniales</taxon>
        <taxon>Pucciniaceae</taxon>
        <taxon>Puccinia</taxon>
    </lineage>
</organism>
<feature type="domain" description="CCHC-type" evidence="4">
    <location>
        <begin position="278"/>
        <end position="293"/>
    </location>
</feature>
<dbReference type="InterPro" id="IPR036875">
    <property type="entry name" value="Znf_CCHC_sf"/>
</dbReference>
<evidence type="ECO:0000256" key="3">
    <source>
        <dbReference type="SAM" id="MobiDB-lite"/>
    </source>
</evidence>
<dbReference type="SUPFAM" id="SSF57756">
    <property type="entry name" value="Retrovirus zinc finger-like domains"/>
    <property type="match status" value="1"/>
</dbReference>
<proteinExistence type="predicted"/>
<dbReference type="STRING" id="1165861.A0A0L0US75"/>
<dbReference type="GO" id="GO:0003676">
    <property type="term" value="F:nucleic acid binding"/>
    <property type="evidence" value="ECO:0007669"/>
    <property type="project" value="InterPro"/>
</dbReference>
<keyword evidence="2" id="KW-0479">Metal-binding</keyword>
<dbReference type="Pfam" id="PF03732">
    <property type="entry name" value="Retrotrans_gag"/>
    <property type="match status" value="1"/>
</dbReference>
<evidence type="ECO:0000256" key="2">
    <source>
        <dbReference type="PROSITE-ProRule" id="PRU00047"/>
    </source>
</evidence>
<sequence length="336" mass="36789">MADNAESKKQFDELMKVVTEERELRKKAEADLVAAKQAADIAAATAAAQLANANAVAAAATGAPKGPKMGLPSKFNGTRGDKAEEWVRQIGIYITGHPHLFPDDRTKVMWSLLYLEGPALAWSQQFSDKLYVFEEVKYNEDFATAFTAMYLDSEKQPKAEAALRKLKQTKSVADYTHQFNIHANNSGWEPATLVSQYKQGLKSNVRLALLISRAEFATLAEISNLSLKIDNEINGGDVGTNLATTSNPTTDPNAMDLSAFRGQLSDTDKARMMRNGQCFRCTKPGHIARECPDKGKGKASARVSELEEELKKWKSGERRLEGGSKADQSKNGGAQE</sequence>
<protein>
    <recommendedName>
        <fullName evidence="4">CCHC-type domain-containing protein</fullName>
    </recommendedName>
</protein>
<gene>
    <name evidence="5" type="ORF">PSTG_16962</name>
</gene>
<feature type="compositionally biased region" description="Basic and acidic residues" evidence="3">
    <location>
        <begin position="311"/>
        <end position="328"/>
    </location>
</feature>
<keyword evidence="2" id="KW-0862">Zinc</keyword>
<evidence type="ECO:0000256" key="1">
    <source>
        <dbReference type="ARBA" id="ARBA00022664"/>
    </source>
</evidence>
<evidence type="ECO:0000313" key="6">
    <source>
        <dbReference type="Proteomes" id="UP000054564"/>
    </source>
</evidence>
<keyword evidence="2" id="KW-0863">Zinc-finger</keyword>
<dbReference type="InterPro" id="IPR001878">
    <property type="entry name" value="Znf_CCHC"/>
</dbReference>
<dbReference type="GO" id="GO:0006397">
    <property type="term" value="P:mRNA processing"/>
    <property type="evidence" value="ECO:0007669"/>
    <property type="project" value="UniProtKB-KW"/>
</dbReference>
<dbReference type="InterPro" id="IPR005162">
    <property type="entry name" value="Retrotrans_gag_dom"/>
</dbReference>
<keyword evidence="1" id="KW-0507">mRNA processing</keyword>
<reference evidence="6" key="1">
    <citation type="submission" date="2014-03" db="EMBL/GenBank/DDBJ databases">
        <title>The Genome Sequence of Puccinia striiformis f. sp. tritici PST-78.</title>
        <authorList>
            <consortium name="The Broad Institute Genome Sequencing Platform"/>
            <person name="Cuomo C."/>
            <person name="Hulbert S."/>
            <person name="Chen X."/>
            <person name="Walker B."/>
            <person name="Young S.K."/>
            <person name="Zeng Q."/>
            <person name="Gargeya S."/>
            <person name="Fitzgerald M."/>
            <person name="Haas B."/>
            <person name="Abouelleil A."/>
            <person name="Alvarado L."/>
            <person name="Arachchi H.M."/>
            <person name="Berlin A.M."/>
            <person name="Chapman S.B."/>
            <person name="Goldberg J."/>
            <person name="Griggs A."/>
            <person name="Gujja S."/>
            <person name="Hansen M."/>
            <person name="Howarth C."/>
            <person name="Imamovic A."/>
            <person name="Larimer J."/>
            <person name="McCowan C."/>
            <person name="Montmayeur A."/>
            <person name="Murphy C."/>
            <person name="Neiman D."/>
            <person name="Pearson M."/>
            <person name="Priest M."/>
            <person name="Roberts A."/>
            <person name="Saif S."/>
            <person name="Shea T."/>
            <person name="Sisk P."/>
            <person name="Sykes S."/>
            <person name="Wortman J."/>
            <person name="Nusbaum C."/>
            <person name="Birren B."/>
        </authorList>
    </citation>
    <scope>NUCLEOTIDE SEQUENCE [LARGE SCALE GENOMIC DNA]</scope>
    <source>
        <strain evidence="6">race PST-78</strain>
    </source>
</reference>
<evidence type="ECO:0000259" key="4">
    <source>
        <dbReference type="PROSITE" id="PS50158"/>
    </source>
</evidence>
<dbReference type="Gene3D" id="4.10.60.10">
    <property type="entry name" value="Zinc finger, CCHC-type"/>
    <property type="match status" value="1"/>
</dbReference>
<feature type="region of interest" description="Disordered" evidence="3">
    <location>
        <begin position="311"/>
        <end position="336"/>
    </location>
</feature>
<dbReference type="PANTHER" id="PTHR15503">
    <property type="entry name" value="LDOC1 RELATED"/>
    <property type="match status" value="1"/>
</dbReference>
<dbReference type="InterPro" id="IPR032567">
    <property type="entry name" value="RTL1-rel"/>
</dbReference>
<dbReference type="PROSITE" id="PS50158">
    <property type="entry name" value="ZF_CCHC"/>
    <property type="match status" value="1"/>
</dbReference>
<dbReference type="PANTHER" id="PTHR15503:SF22">
    <property type="entry name" value="TRANSPOSON TY3-I GAG POLYPROTEIN"/>
    <property type="match status" value="1"/>
</dbReference>
<keyword evidence="6" id="KW-1185">Reference proteome</keyword>